<evidence type="ECO:0000256" key="1">
    <source>
        <dbReference type="SAM" id="Phobius"/>
    </source>
</evidence>
<dbReference type="Proteomes" id="UP001162162">
    <property type="component" value="Unassembled WGS sequence"/>
</dbReference>
<name>A0AAV8XS73_9CUCU</name>
<feature type="transmembrane region" description="Helical" evidence="1">
    <location>
        <begin position="128"/>
        <end position="146"/>
    </location>
</feature>
<gene>
    <name evidence="2" type="ORF">NQ318_003262</name>
</gene>
<keyword evidence="3" id="KW-1185">Reference proteome</keyword>
<dbReference type="AlphaFoldDB" id="A0AAV8XS73"/>
<protein>
    <submittedName>
        <fullName evidence="2">Uncharacterized protein</fullName>
    </submittedName>
</protein>
<proteinExistence type="predicted"/>
<keyword evidence="1" id="KW-0812">Transmembrane</keyword>
<comment type="caution">
    <text evidence="2">The sequence shown here is derived from an EMBL/GenBank/DDBJ whole genome shotgun (WGS) entry which is preliminary data.</text>
</comment>
<keyword evidence="1" id="KW-0472">Membrane</keyword>
<evidence type="ECO:0000313" key="2">
    <source>
        <dbReference type="EMBL" id="KAJ8941081.1"/>
    </source>
</evidence>
<accession>A0AAV8XS73</accession>
<sequence>MLPSLNDCKILKQGKKGLDKRSPQQIRLWVQNQINKNRKPCNVQRWTTPEKRVIKEVFGKYIDPDCSVYPSAEEIRDAVSTHKEIENRTPRKIKSQIQHLKKLKSQVSRLWISLMLHIFSTWPQMHIHFHACTVITVIFFFNYLFFSPQLKFC</sequence>
<reference evidence="2" key="1">
    <citation type="journal article" date="2023" name="Insect Mol. Biol.">
        <title>Genome sequencing provides insights into the evolution of gene families encoding plant cell wall-degrading enzymes in longhorned beetles.</title>
        <authorList>
            <person name="Shin N.R."/>
            <person name="Okamura Y."/>
            <person name="Kirsch R."/>
            <person name="Pauchet Y."/>
        </authorList>
    </citation>
    <scope>NUCLEOTIDE SEQUENCE</scope>
    <source>
        <strain evidence="2">AMC_N1</strain>
    </source>
</reference>
<dbReference type="EMBL" id="JAPWTK010000389">
    <property type="protein sequence ID" value="KAJ8941081.1"/>
    <property type="molecule type" value="Genomic_DNA"/>
</dbReference>
<keyword evidence="1" id="KW-1133">Transmembrane helix</keyword>
<evidence type="ECO:0000313" key="3">
    <source>
        <dbReference type="Proteomes" id="UP001162162"/>
    </source>
</evidence>
<organism evidence="2 3">
    <name type="scientific">Aromia moschata</name>
    <dbReference type="NCBI Taxonomy" id="1265417"/>
    <lineage>
        <taxon>Eukaryota</taxon>
        <taxon>Metazoa</taxon>
        <taxon>Ecdysozoa</taxon>
        <taxon>Arthropoda</taxon>
        <taxon>Hexapoda</taxon>
        <taxon>Insecta</taxon>
        <taxon>Pterygota</taxon>
        <taxon>Neoptera</taxon>
        <taxon>Endopterygota</taxon>
        <taxon>Coleoptera</taxon>
        <taxon>Polyphaga</taxon>
        <taxon>Cucujiformia</taxon>
        <taxon>Chrysomeloidea</taxon>
        <taxon>Cerambycidae</taxon>
        <taxon>Cerambycinae</taxon>
        <taxon>Callichromatini</taxon>
        <taxon>Aromia</taxon>
    </lineage>
</organism>